<sequence>MFQIEGHIVEFCQDQNGSRFIQQRLELGDTSEQQIVMSEVLPAIRRLRNDVFGNYVIQKLLDFGSADMKSEIRNTLESEMLQLSLQMYGCRVVQKALEALPEEELPRLLMEFHHNVLSCIHDQNENHVIQKCVEFLTEQIEFIINDVLVNTKTLSCHPYGCRVLQRILEHCEKTKKTAVLDEICKAHRKLLDDQYGNYVIQHVLQFGRQSDRDSILHIVVENGLLGLSRQKFASNVVEKLLKYGNGSQRRAIVREMLKVILLMVRDAYANYVVQTTLDVVPESDEKRLLLKELSAHSEELRNYTFAKHIVTKLTTMMTE</sequence>
<feature type="repeat" description="Pumilio" evidence="2">
    <location>
        <begin position="219"/>
        <end position="254"/>
    </location>
</feature>
<organism evidence="4 5">
    <name type="scientific">Phaeodactylum tricornutum (strain CCAP 1055/1)</name>
    <dbReference type="NCBI Taxonomy" id="556484"/>
    <lineage>
        <taxon>Eukaryota</taxon>
        <taxon>Sar</taxon>
        <taxon>Stramenopiles</taxon>
        <taxon>Ochrophyta</taxon>
        <taxon>Bacillariophyta</taxon>
        <taxon>Bacillariophyceae</taxon>
        <taxon>Bacillariophycidae</taxon>
        <taxon>Naviculales</taxon>
        <taxon>Phaeodactylaceae</taxon>
        <taxon>Phaeodactylum</taxon>
    </lineage>
</organism>
<dbReference type="STRING" id="556484.B7FVU9"/>
<accession>B7FVU9</accession>
<dbReference type="InterPro" id="IPR033133">
    <property type="entry name" value="PUM-HD"/>
</dbReference>
<keyword evidence="5" id="KW-1185">Reference proteome</keyword>
<dbReference type="PaxDb" id="2850-Phatr11337"/>
<dbReference type="GO" id="GO:0005737">
    <property type="term" value="C:cytoplasm"/>
    <property type="evidence" value="ECO:0007669"/>
    <property type="project" value="TreeGrafter"/>
</dbReference>
<dbReference type="Gene3D" id="1.25.10.10">
    <property type="entry name" value="Leucine-rich Repeat Variant"/>
    <property type="match status" value="1"/>
</dbReference>
<reference evidence="5" key="2">
    <citation type="submission" date="2008-08" db="EMBL/GenBank/DDBJ databases">
        <authorList>
            <consortium name="Diatom Consortium"/>
            <person name="Grigoriev I."/>
            <person name="Grimwood J."/>
            <person name="Kuo A."/>
            <person name="Otillar R.P."/>
            <person name="Salamov A."/>
            <person name="Detter J.C."/>
            <person name="Lindquist E."/>
            <person name="Shapiro H."/>
            <person name="Lucas S."/>
            <person name="Glavina del Rio T."/>
            <person name="Pitluck S."/>
            <person name="Rokhsar D."/>
            <person name="Bowler C."/>
        </authorList>
    </citation>
    <scope>GENOME REANNOTATION</scope>
    <source>
        <strain evidence="5">CCAP 1055/1</strain>
    </source>
</reference>
<evidence type="ECO:0000313" key="4">
    <source>
        <dbReference type="EMBL" id="EEC49693.1"/>
    </source>
</evidence>
<feature type="repeat" description="Pumilio" evidence="2">
    <location>
        <begin position="255"/>
        <end position="291"/>
    </location>
</feature>
<dbReference type="CDD" id="cd07920">
    <property type="entry name" value="Pumilio"/>
    <property type="match status" value="1"/>
</dbReference>
<protein>
    <recommendedName>
        <fullName evidence="3">PUM-HD domain-containing protein</fullName>
    </recommendedName>
</protein>
<dbReference type="InterPro" id="IPR011989">
    <property type="entry name" value="ARM-like"/>
</dbReference>
<feature type="repeat" description="Pumilio" evidence="2">
    <location>
        <begin position="75"/>
        <end position="111"/>
    </location>
</feature>
<dbReference type="GeneID" id="7199559"/>
<proteinExistence type="predicted"/>
<feature type="repeat" description="Pumilio" evidence="2">
    <location>
        <begin position="146"/>
        <end position="181"/>
    </location>
</feature>
<dbReference type="PANTHER" id="PTHR12537">
    <property type="entry name" value="RNA BINDING PROTEIN PUMILIO-RELATED"/>
    <property type="match status" value="1"/>
</dbReference>
<dbReference type="InterPro" id="IPR033712">
    <property type="entry name" value="Pumilio_RNA-bd"/>
</dbReference>
<dbReference type="AlphaFoldDB" id="B7FVU9"/>
<dbReference type="GO" id="GO:0003729">
    <property type="term" value="F:mRNA binding"/>
    <property type="evidence" value="ECO:0007669"/>
    <property type="project" value="TreeGrafter"/>
</dbReference>
<feature type="domain" description="PUM-HD" evidence="3">
    <location>
        <begin position="1"/>
        <end position="317"/>
    </location>
</feature>
<dbReference type="EMBL" id="CM000608">
    <property type="protein sequence ID" value="EEC49693.1"/>
    <property type="molecule type" value="Genomic_DNA"/>
</dbReference>
<gene>
    <name evidence="4" type="ORF">PHATRDRAFT_11337</name>
</gene>
<feature type="repeat" description="Pumilio" evidence="2">
    <location>
        <begin position="3"/>
        <end position="38"/>
    </location>
</feature>
<keyword evidence="1" id="KW-0677">Repeat</keyword>
<dbReference type="SUPFAM" id="SSF48371">
    <property type="entry name" value="ARM repeat"/>
    <property type="match status" value="1"/>
</dbReference>
<dbReference type="PANTHER" id="PTHR12537:SF12">
    <property type="entry name" value="MATERNAL PROTEIN PUMILIO"/>
    <property type="match status" value="1"/>
</dbReference>
<evidence type="ECO:0000256" key="2">
    <source>
        <dbReference type="PROSITE-ProRule" id="PRU00317"/>
    </source>
</evidence>
<dbReference type="OrthoDB" id="668540at2759"/>
<dbReference type="SMART" id="SM00025">
    <property type="entry name" value="Pumilio"/>
    <property type="match status" value="8"/>
</dbReference>
<dbReference type="GO" id="GO:0010608">
    <property type="term" value="P:post-transcriptional regulation of gene expression"/>
    <property type="evidence" value="ECO:0007669"/>
    <property type="project" value="TreeGrafter"/>
</dbReference>
<reference evidence="4 5" key="1">
    <citation type="journal article" date="2008" name="Nature">
        <title>The Phaeodactylum genome reveals the evolutionary history of diatom genomes.</title>
        <authorList>
            <person name="Bowler C."/>
            <person name="Allen A.E."/>
            <person name="Badger J.H."/>
            <person name="Grimwood J."/>
            <person name="Jabbari K."/>
            <person name="Kuo A."/>
            <person name="Maheswari U."/>
            <person name="Martens C."/>
            <person name="Maumus F."/>
            <person name="Otillar R.P."/>
            <person name="Rayko E."/>
            <person name="Salamov A."/>
            <person name="Vandepoele K."/>
            <person name="Beszteri B."/>
            <person name="Gruber A."/>
            <person name="Heijde M."/>
            <person name="Katinka M."/>
            <person name="Mock T."/>
            <person name="Valentin K."/>
            <person name="Verret F."/>
            <person name="Berges J.A."/>
            <person name="Brownlee C."/>
            <person name="Cadoret J.P."/>
            <person name="Chiovitti A."/>
            <person name="Choi C.J."/>
            <person name="Coesel S."/>
            <person name="De Martino A."/>
            <person name="Detter J.C."/>
            <person name="Durkin C."/>
            <person name="Falciatore A."/>
            <person name="Fournet J."/>
            <person name="Haruta M."/>
            <person name="Huysman M.J."/>
            <person name="Jenkins B.D."/>
            <person name="Jiroutova K."/>
            <person name="Jorgensen R.E."/>
            <person name="Joubert Y."/>
            <person name="Kaplan A."/>
            <person name="Kroger N."/>
            <person name="Kroth P.G."/>
            <person name="La Roche J."/>
            <person name="Lindquist E."/>
            <person name="Lommer M."/>
            <person name="Martin-Jezequel V."/>
            <person name="Lopez P.J."/>
            <person name="Lucas S."/>
            <person name="Mangogna M."/>
            <person name="McGinnis K."/>
            <person name="Medlin L.K."/>
            <person name="Montsant A."/>
            <person name="Oudot-Le Secq M.P."/>
            <person name="Napoli C."/>
            <person name="Obornik M."/>
            <person name="Parker M.S."/>
            <person name="Petit J.L."/>
            <person name="Porcel B.M."/>
            <person name="Poulsen N."/>
            <person name="Robison M."/>
            <person name="Rychlewski L."/>
            <person name="Rynearson T.A."/>
            <person name="Schmutz J."/>
            <person name="Shapiro H."/>
            <person name="Siaut M."/>
            <person name="Stanley M."/>
            <person name="Sussman M.R."/>
            <person name="Taylor A.R."/>
            <person name="Vardi A."/>
            <person name="von Dassow P."/>
            <person name="Vyverman W."/>
            <person name="Willis A."/>
            <person name="Wyrwicz L.S."/>
            <person name="Rokhsar D.S."/>
            <person name="Weissenbach J."/>
            <person name="Armbrust E.V."/>
            <person name="Green B.R."/>
            <person name="Van de Peer Y."/>
            <person name="Grigoriev I.V."/>
        </authorList>
    </citation>
    <scope>NUCLEOTIDE SEQUENCE [LARGE SCALE GENOMIC DNA]</scope>
    <source>
        <strain evidence="4 5">CCAP 1055/1</strain>
    </source>
</reference>
<feature type="repeat" description="Pumilio" evidence="2">
    <location>
        <begin position="182"/>
        <end position="217"/>
    </location>
</feature>
<dbReference type="Pfam" id="PF00806">
    <property type="entry name" value="PUF"/>
    <property type="match status" value="8"/>
</dbReference>
<dbReference type="RefSeq" id="XP_002178995.1">
    <property type="nucleotide sequence ID" value="XM_002178959.1"/>
</dbReference>
<evidence type="ECO:0000256" key="1">
    <source>
        <dbReference type="ARBA" id="ARBA00022737"/>
    </source>
</evidence>
<name>B7FVU9_PHATC</name>
<dbReference type="eggNOG" id="KOG1488">
    <property type="taxonomic scope" value="Eukaryota"/>
</dbReference>
<dbReference type="KEGG" id="pti:PHATRDRAFT_11337"/>
<dbReference type="InterPro" id="IPR001313">
    <property type="entry name" value="Pumilio_RNA-bd_rpt"/>
</dbReference>
<dbReference type="InParanoid" id="B7FVU9"/>
<evidence type="ECO:0000313" key="5">
    <source>
        <dbReference type="Proteomes" id="UP000000759"/>
    </source>
</evidence>
<dbReference type="PROSITE" id="PS50303">
    <property type="entry name" value="PUM_HD"/>
    <property type="match status" value="1"/>
</dbReference>
<evidence type="ECO:0000259" key="3">
    <source>
        <dbReference type="PROSITE" id="PS50303"/>
    </source>
</evidence>
<dbReference type="InterPro" id="IPR016024">
    <property type="entry name" value="ARM-type_fold"/>
</dbReference>
<dbReference type="PROSITE" id="PS50302">
    <property type="entry name" value="PUM"/>
    <property type="match status" value="7"/>
</dbReference>
<feature type="repeat" description="Pumilio" evidence="2">
    <location>
        <begin position="39"/>
        <end position="74"/>
    </location>
</feature>
<dbReference type="Proteomes" id="UP000000759">
    <property type="component" value="Chromosome 5"/>
</dbReference>